<dbReference type="AlphaFoldDB" id="A0A1I8FNS3"/>
<dbReference type="Pfam" id="PF12349">
    <property type="entry name" value="Sterol-sensing"/>
    <property type="match status" value="1"/>
</dbReference>
<dbReference type="GO" id="GO:0016020">
    <property type="term" value="C:membrane"/>
    <property type="evidence" value="ECO:0007669"/>
    <property type="project" value="TreeGrafter"/>
</dbReference>
<feature type="region of interest" description="Disordered" evidence="1">
    <location>
        <begin position="284"/>
        <end position="304"/>
    </location>
</feature>
<keyword evidence="2" id="KW-0812">Transmembrane</keyword>
<evidence type="ECO:0000313" key="5">
    <source>
        <dbReference type="WBParaSite" id="maker-unitig_41678-snap-gene-0.2-mRNA-1"/>
    </source>
</evidence>
<dbReference type="GO" id="GO:0032934">
    <property type="term" value="F:sterol binding"/>
    <property type="evidence" value="ECO:0007669"/>
    <property type="project" value="TreeGrafter"/>
</dbReference>
<evidence type="ECO:0000313" key="4">
    <source>
        <dbReference type="Proteomes" id="UP000095280"/>
    </source>
</evidence>
<accession>A0A1I8FNS3</accession>
<dbReference type="GO" id="GO:0015918">
    <property type="term" value="P:sterol transport"/>
    <property type="evidence" value="ECO:0007669"/>
    <property type="project" value="TreeGrafter"/>
</dbReference>
<dbReference type="PANTHER" id="PTHR45727:SF2">
    <property type="entry name" value="NPC INTRACELLULAR CHOLESTEROL TRANSPORTER 1"/>
    <property type="match status" value="1"/>
</dbReference>
<dbReference type="PANTHER" id="PTHR45727">
    <property type="entry name" value="NPC INTRACELLULAR CHOLESTEROL TRANSPORTER 1"/>
    <property type="match status" value="1"/>
</dbReference>
<dbReference type="InterPro" id="IPR053958">
    <property type="entry name" value="HMGCR/SNAP/NPC1-like_SSD"/>
</dbReference>
<evidence type="ECO:0000259" key="3">
    <source>
        <dbReference type="PROSITE" id="PS50156"/>
    </source>
</evidence>
<proteinExistence type="predicted"/>
<evidence type="ECO:0000256" key="1">
    <source>
        <dbReference type="SAM" id="MobiDB-lite"/>
    </source>
</evidence>
<keyword evidence="2" id="KW-0472">Membrane</keyword>
<evidence type="ECO:0000256" key="2">
    <source>
        <dbReference type="SAM" id="Phobius"/>
    </source>
</evidence>
<keyword evidence="2" id="KW-1133">Transmembrane helix</keyword>
<dbReference type="PROSITE" id="PS50156">
    <property type="entry name" value="SSD"/>
    <property type="match status" value="1"/>
</dbReference>
<feature type="domain" description="SSD" evidence="3">
    <location>
        <begin position="142"/>
        <end position="222"/>
    </location>
</feature>
<name>A0A1I8FNS3_9PLAT</name>
<protein>
    <submittedName>
        <fullName evidence="5">SSD domain-containing protein</fullName>
    </submittedName>
</protein>
<feature type="transmembrane region" description="Helical" evidence="2">
    <location>
        <begin position="514"/>
        <end position="537"/>
    </location>
</feature>
<reference evidence="5" key="1">
    <citation type="submission" date="2016-11" db="UniProtKB">
        <authorList>
            <consortium name="WormBaseParasite"/>
        </authorList>
    </citation>
    <scope>IDENTIFICATION</scope>
</reference>
<dbReference type="WBParaSite" id="maker-unitig_41678-snap-gene-0.2-mRNA-1">
    <property type="protein sequence ID" value="maker-unitig_41678-snap-gene-0.2-mRNA-1"/>
    <property type="gene ID" value="maker-unitig_41678-snap-gene-0.2"/>
</dbReference>
<dbReference type="InterPro" id="IPR000731">
    <property type="entry name" value="SSD"/>
</dbReference>
<keyword evidence="4" id="KW-1185">Reference proteome</keyword>
<sequence length="568" mass="60795">SNMSRLMQVKYDEEMLAMDTHLIVSDWWMHMSACNARRQSHGTVVPIRVGRPINPRQVHPPVVFGATMARVFWNASAIVLTFLVSNDRPLSHEDLWDIRYRSERSIQDELEAGVALGCSDHPHQLFSDVLAMWCRSWCWQSGVDNIFILVQGLSQRDYSACTDSVESRVARLLAGSGPSMLLSSASDSDTDAAVRVFALYAGMAVLIDFLLQISCFVALLTLDCKRQASASRPEDSATVKSESRGFLFQLFKRHLSRVLLSSSLPTSCYPSICQLGIRVPGCHSGHSQRPGPGKSACHSRQAGVRPGRLSSGLHDEPVVAAVQARPAVGVVSADHSGQLVALMTTWTGSAPSALAVGCSAAAIAELGSAAHQFCPASLGPQPDCTGCQPAAAAAPGRMPAVSMATLDFFLRDNPGVACAKGGHAALRTARPNAVSAGGGNRHSLAAAKCPPVALGISVEFCSTHGSRAFTVSEEPTRLLRARECFIHMGSSVWAALWCWASPKSQLFRIFYFRMYLGIVLFGALHGLVFLPVLLSYVGRPSAQAGSVPAAVIFVGDASPPAKELLDEV</sequence>
<organism evidence="4 5">
    <name type="scientific">Macrostomum lignano</name>
    <dbReference type="NCBI Taxonomy" id="282301"/>
    <lineage>
        <taxon>Eukaryota</taxon>
        <taxon>Metazoa</taxon>
        <taxon>Spiralia</taxon>
        <taxon>Lophotrochozoa</taxon>
        <taxon>Platyhelminthes</taxon>
        <taxon>Rhabditophora</taxon>
        <taxon>Macrostomorpha</taxon>
        <taxon>Macrostomida</taxon>
        <taxon>Macrostomidae</taxon>
        <taxon>Macrostomum</taxon>
    </lineage>
</organism>
<dbReference type="Proteomes" id="UP000095280">
    <property type="component" value="Unplaced"/>
</dbReference>